<dbReference type="SUPFAM" id="SSF48013">
    <property type="entry name" value="NusB-like"/>
    <property type="match status" value="1"/>
</dbReference>
<dbReference type="PANTHER" id="PTHR21340:SF0">
    <property type="entry name" value="BIS(5'-NUCLEOSYL)-TETRAPHOSPHATASE [ASYMMETRICAL]"/>
    <property type="match status" value="1"/>
</dbReference>
<feature type="domain" description="Nudix hydrolase" evidence="3">
    <location>
        <begin position="62"/>
        <end position="194"/>
    </location>
</feature>
<accession>A0A2M8DQE9</accession>
<sequence length="201" mass="22697">IGIYELKYDKTIPPKVAINEAIELAKTYGGDSSGKFINGVLGSIFKEMEKSGEKTDMEEEIKRETSAGGVVYYQDGTDYKIALIFSAHDKWALPKGHKKEGEEDGDTVLREVSEETGLKNLTVSDFLCETEVKIKQPKAITVLKTIKFYLVKSESDRIIVPDIAELKDVQWFSPKEAYTKTDYDNVREALDKAYEILKIKI</sequence>
<dbReference type="InterPro" id="IPR000086">
    <property type="entry name" value="NUDIX_hydrolase_dom"/>
</dbReference>
<dbReference type="Pfam" id="PF00293">
    <property type="entry name" value="NUDIX"/>
    <property type="match status" value="1"/>
</dbReference>
<evidence type="ECO:0000313" key="4">
    <source>
        <dbReference type="EMBL" id="PJC01290.1"/>
    </source>
</evidence>
<dbReference type="Pfam" id="PF01029">
    <property type="entry name" value="NusB"/>
    <property type="match status" value="1"/>
</dbReference>
<dbReference type="SUPFAM" id="SSF55811">
    <property type="entry name" value="Nudix"/>
    <property type="match status" value="1"/>
</dbReference>
<keyword evidence="1" id="KW-0378">Hydrolase</keyword>
<dbReference type="InterPro" id="IPR006027">
    <property type="entry name" value="NusB_RsmB_TIM44"/>
</dbReference>
<dbReference type="InterPro" id="IPR015797">
    <property type="entry name" value="NUDIX_hydrolase-like_dom_sf"/>
</dbReference>
<dbReference type="PROSITE" id="PS00893">
    <property type="entry name" value="NUDIX_BOX"/>
    <property type="match status" value="1"/>
</dbReference>
<protein>
    <recommendedName>
        <fullName evidence="3">Nudix hydrolase domain-containing protein</fullName>
    </recommendedName>
</protein>
<dbReference type="Gene3D" id="1.10.940.10">
    <property type="entry name" value="NusB-like"/>
    <property type="match status" value="1"/>
</dbReference>
<evidence type="ECO:0000259" key="3">
    <source>
        <dbReference type="PROSITE" id="PS51462"/>
    </source>
</evidence>
<dbReference type="PROSITE" id="PS51462">
    <property type="entry name" value="NUDIX"/>
    <property type="match status" value="1"/>
</dbReference>
<gene>
    <name evidence="4" type="ORF">CO073_03955</name>
</gene>
<dbReference type="EMBL" id="PFSY01000180">
    <property type="protein sequence ID" value="PJC01290.1"/>
    <property type="molecule type" value="Genomic_DNA"/>
</dbReference>
<feature type="non-terminal residue" evidence="4">
    <location>
        <position position="1"/>
    </location>
</feature>
<proteinExistence type="predicted"/>
<evidence type="ECO:0000256" key="1">
    <source>
        <dbReference type="ARBA" id="ARBA00022801"/>
    </source>
</evidence>
<dbReference type="GO" id="GO:0004081">
    <property type="term" value="F:bis(5'-nucleosyl)-tetraphosphatase (asymmetrical) activity"/>
    <property type="evidence" value="ECO:0007669"/>
    <property type="project" value="TreeGrafter"/>
</dbReference>
<dbReference type="CDD" id="cd03673">
    <property type="entry name" value="NUDIX_Ap6A_hydrolase"/>
    <property type="match status" value="1"/>
</dbReference>
<name>A0A2M8DQE9_9BACT</name>
<dbReference type="AlphaFoldDB" id="A0A2M8DQE9"/>
<dbReference type="InterPro" id="IPR035926">
    <property type="entry name" value="NusB-like_sf"/>
</dbReference>
<dbReference type="Gene3D" id="3.90.79.10">
    <property type="entry name" value="Nucleoside Triphosphate Pyrophosphohydrolase"/>
    <property type="match status" value="1"/>
</dbReference>
<evidence type="ECO:0000313" key="5">
    <source>
        <dbReference type="Proteomes" id="UP000230136"/>
    </source>
</evidence>
<evidence type="ECO:0000256" key="2">
    <source>
        <dbReference type="ARBA" id="ARBA00022884"/>
    </source>
</evidence>
<reference evidence="5" key="1">
    <citation type="submission" date="2017-09" db="EMBL/GenBank/DDBJ databases">
        <title>Depth-based differentiation of microbial function through sediment-hosted aquifers and enrichment of novel symbionts in the deep terrestrial subsurface.</title>
        <authorList>
            <person name="Probst A.J."/>
            <person name="Ladd B."/>
            <person name="Jarett J.K."/>
            <person name="Geller-Mcgrath D.E."/>
            <person name="Sieber C.M.K."/>
            <person name="Emerson J.B."/>
            <person name="Anantharaman K."/>
            <person name="Thomas B.C."/>
            <person name="Malmstrom R."/>
            <person name="Stieglmeier M."/>
            <person name="Klingl A."/>
            <person name="Woyke T."/>
            <person name="Ryan C.M."/>
            <person name="Banfield J.F."/>
        </authorList>
    </citation>
    <scope>NUCLEOTIDE SEQUENCE [LARGE SCALE GENOMIC DNA]</scope>
</reference>
<dbReference type="PANTHER" id="PTHR21340">
    <property type="entry name" value="DIADENOSINE 5,5-P1,P4-TETRAPHOSPHATE PYROPHOSPHOHYDROLASE MUTT"/>
    <property type="match status" value="1"/>
</dbReference>
<dbReference type="InterPro" id="IPR051325">
    <property type="entry name" value="Nudix_hydrolase_domain"/>
</dbReference>
<comment type="caution">
    <text evidence="4">The sequence shown here is derived from an EMBL/GenBank/DDBJ whole genome shotgun (WGS) entry which is preliminary data.</text>
</comment>
<keyword evidence="2" id="KW-0694">RNA-binding</keyword>
<dbReference type="GO" id="GO:0003723">
    <property type="term" value="F:RNA binding"/>
    <property type="evidence" value="ECO:0007669"/>
    <property type="project" value="UniProtKB-KW"/>
</dbReference>
<dbReference type="GO" id="GO:0006167">
    <property type="term" value="P:AMP biosynthetic process"/>
    <property type="evidence" value="ECO:0007669"/>
    <property type="project" value="TreeGrafter"/>
</dbReference>
<dbReference type="GO" id="GO:0006754">
    <property type="term" value="P:ATP biosynthetic process"/>
    <property type="evidence" value="ECO:0007669"/>
    <property type="project" value="TreeGrafter"/>
</dbReference>
<organism evidence="4 5">
    <name type="scientific">Candidatus Komeilibacteria bacterium CG_4_9_14_0_8_um_filter_36_9</name>
    <dbReference type="NCBI Taxonomy" id="1974473"/>
    <lineage>
        <taxon>Bacteria</taxon>
        <taxon>Candidatus Komeiliibacteriota</taxon>
    </lineage>
</organism>
<dbReference type="InterPro" id="IPR020084">
    <property type="entry name" value="NUDIX_hydrolase_CS"/>
</dbReference>
<dbReference type="GO" id="GO:0006355">
    <property type="term" value="P:regulation of DNA-templated transcription"/>
    <property type="evidence" value="ECO:0007669"/>
    <property type="project" value="InterPro"/>
</dbReference>
<dbReference type="Proteomes" id="UP000230136">
    <property type="component" value="Unassembled WGS sequence"/>
</dbReference>